<evidence type="ECO:0000256" key="1">
    <source>
        <dbReference type="SAM" id="MobiDB-lite"/>
    </source>
</evidence>
<comment type="caution">
    <text evidence="3">The sequence shown here is derived from an EMBL/GenBank/DDBJ whole genome shotgun (WGS) entry which is preliminary data.</text>
</comment>
<evidence type="ECO:0000256" key="2">
    <source>
        <dbReference type="SAM" id="SignalP"/>
    </source>
</evidence>
<dbReference type="OrthoDB" id="6339459at2759"/>
<gene>
    <name evidence="3" type="ORF">APZ42_028162</name>
</gene>
<accession>A0A164QJI7</accession>
<dbReference type="AlphaFoldDB" id="A0A164QJI7"/>
<reference evidence="3 4" key="1">
    <citation type="submission" date="2016-03" db="EMBL/GenBank/DDBJ databases">
        <title>EvidentialGene: Evidence-directed Construction of Genes on Genomes.</title>
        <authorList>
            <person name="Gilbert D.G."/>
            <person name="Choi J.-H."/>
            <person name="Mockaitis K."/>
            <person name="Colbourne J."/>
            <person name="Pfrender M."/>
        </authorList>
    </citation>
    <scope>NUCLEOTIDE SEQUENCE [LARGE SCALE GENOMIC DNA]</scope>
    <source>
        <strain evidence="3 4">Xinb3</strain>
        <tissue evidence="3">Complete organism</tissue>
    </source>
</reference>
<feature type="region of interest" description="Disordered" evidence="1">
    <location>
        <begin position="139"/>
        <end position="184"/>
    </location>
</feature>
<feature type="chain" id="PRO_5007852603" evidence="2">
    <location>
        <begin position="30"/>
        <end position="654"/>
    </location>
</feature>
<evidence type="ECO:0000313" key="3">
    <source>
        <dbReference type="EMBL" id="KZS07811.1"/>
    </source>
</evidence>
<dbReference type="EMBL" id="LRGB01002384">
    <property type="protein sequence ID" value="KZS07811.1"/>
    <property type="molecule type" value="Genomic_DNA"/>
</dbReference>
<proteinExistence type="predicted"/>
<sequence>MCRTEIRLAPVSFLYFLAVMCVTAPFVLAHEAEIHGWDSQGKAADTIGSLFSGSEMVKLQALLKNIPPAELQKVASQVVSDINENHTELEKRRSILKAIKEKGLLDTWKEDLENLIFDDNALPADESDEKAKQFQDNLKCNEKHGKGPSTPHVHLPEGPLERNSESSVHRSSGNPESNGTPYVNQEQIAKNDVDYLFQVAEEELDQPAMKLQPPKQVPTAYKTASKPAASSSQEKRKESNKKPYKKVNQEDPLDVLVGMGKKLLGQEDSNPTLNIVANMASAYIKNMDNSGKKKSGNNGPDLSSLLQLASLFGGGNAGQDNPLQSVASLLGNSGMDMNQLLQMGSALMGQGLEAPASRRSKSSNPIAEMLIRLVANFLNMDSVVLLDYYNGLSKLSEAKSWNEINAILRKTTGLDVETTLDLLINDDVRQQLSDSATSSLAHWLQAFLDPDSIQNKILYLNAFAFQYKYPLVDPKNLVESFSMLVERLSEDYLNTKLNLRPYLKQTEKQLKGLLHIEGPERLDFHKLTENELSMVIQNTMKSKIFDPLADLWTDFRYASRFPKCARTIMCLRNVPSNSAQSVEELKQGFTRAMSTVVVWALSKTNNRGMPTFDALYQAAFSGTTDCKAKYRENCDQILNGPLPSMRLDYEHHEL</sequence>
<feature type="compositionally biased region" description="Basic and acidic residues" evidence="1">
    <location>
        <begin position="159"/>
        <end position="168"/>
    </location>
</feature>
<feature type="signal peptide" evidence="2">
    <location>
        <begin position="1"/>
        <end position="29"/>
    </location>
</feature>
<organism evidence="3 4">
    <name type="scientific">Daphnia magna</name>
    <dbReference type="NCBI Taxonomy" id="35525"/>
    <lineage>
        <taxon>Eukaryota</taxon>
        <taxon>Metazoa</taxon>
        <taxon>Ecdysozoa</taxon>
        <taxon>Arthropoda</taxon>
        <taxon>Crustacea</taxon>
        <taxon>Branchiopoda</taxon>
        <taxon>Diplostraca</taxon>
        <taxon>Cladocera</taxon>
        <taxon>Anomopoda</taxon>
        <taxon>Daphniidae</taxon>
        <taxon>Daphnia</taxon>
    </lineage>
</organism>
<keyword evidence="4" id="KW-1185">Reference proteome</keyword>
<feature type="compositionally biased region" description="Polar residues" evidence="1">
    <location>
        <begin position="169"/>
        <end position="184"/>
    </location>
</feature>
<dbReference type="Proteomes" id="UP000076858">
    <property type="component" value="Unassembled WGS sequence"/>
</dbReference>
<protein>
    <submittedName>
        <fullName evidence="3">Uncharacterized protein</fullName>
    </submittedName>
</protein>
<name>A0A164QJI7_9CRUS</name>
<feature type="region of interest" description="Disordered" evidence="1">
    <location>
        <begin position="206"/>
        <end position="250"/>
    </location>
</feature>
<keyword evidence="2" id="KW-0732">Signal</keyword>
<evidence type="ECO:0000313" key="4">
    <source>
        <dbReference type="Proteomes" id="UP000076858"/>
    </source>
</evidence>